<accession>A0A2M7AVY6</accession>
<sequence length="68" mass="7815">MFERIIHELKFFQETGEHLDIDNITLCAGSRGRGGHVPLVSWNGGHFVVVWCRPGRAGEVWRARQVVW</sequence>
<gene>
    <name evidence="1" type="ORF">COS76_04390</name>
</gene>
<name>A0A2M7AVY6_9BACT</name>
<evidence type="ECO:0000313" key="2">
    <source>
        <dbReference type="Proteomes" id="UP000228775"/>
    </source>
</evidence>
<dbReference type="Proteomes" id="UP000228775">
    <property type="component" value="Unassembled WGS sequence"/>
</dbReference>
<reference evidence="2" key="1">
    <citation type="submission" date="2017-09" db="EMBL/GenBank/DDBJ databases">
        <title>Depth-based differentiation of microbial function through sediment-hosted aquifers and enrichment of novel symbionts in the deep terrestrial subsurface.</title>
        <authorList>
            <person name="Probst A.J."/>
            <person name="Ladd B."/>
            <person name="Jarett J.K."/>
            <person name="Geller-Mcgrath D.E."/>
            <person name="Sieber C.M.K."/>
            <person name="Emerson J.B."/>
            <person name="Anantharaman K."/>
            <person name="Thomas B.C."/>
            <person name="Malmstrom R."/>
            <person name="Stieglmeier M."/>
            <person name="Klingl A."/>
            <person name="Woyke T."/>
            <person name="Ryan C.M."/>
            <person name="Banfield J.F."/>
        </authorList>
    </citation>
    <scope>NUCLEOTIDE SEQUENCE [LARGE SCALE GENOMIC DNA]</scope>
</reference>
<dbReference type="EMBL" id="PEVY01000092">
    <property type="protein sequence ID" value="PIU74766.1"/>
    <property type="molecule type" value="Genomic_DNA"/>
</dbReference>
<protein>
    <submittedName>
        <fullName evidence="1">Uncharacterized protein</fullName>
    </submittedName>
</protein>
<comment type="caution">
    <text evidence="1">The sequence shown here is derived from an EMBL/GenBank/DDBJ whole genome shotgun (WGS) entry which is preliminary data.</text>
</comment>
<proteinExistence type="predicted"/>
<dbReference type="AlphaFoldDB" id="A0A2M7AVY6"/>
<evidence type="ECO:0000313" key="1">
    <source>
        <dbReference type="EMBL" id="PIU74766.1"/>
    </source>
</evidence>
<organism evidence="1 2">
    <name type="scientific">Candidatus Portnoybacteria bacterium CG06_land_8_20_14_3_00_39_12</name>
    <dbReference type="NCBI Taxonomy" id="1974809"/>
    <lineage>
        <taxon>Bacteria</taxon>
        <taxon>Candidatus Portnoyibacteriota</taxon>
    </lineage>
</organism>